<comment type="caution">
    <text evidence="1">The sequence shown here is derived from an EMBL/GenBank/DDBJ whole genome shotgun (WGS) entry which is preliminary data.</text>
</comment>
<dbReference type="EMBL" id="JARBHB010000005">
    <property type="protein sequence ID" value="KAJ8882758.1"/>
    <property type="molecule type" value="Genomic_DNA"/>
</dbReference>
<protein>
    <submittedName>
        <fullName evidence="1">Uncharacterized protein</fullName>
    </submittedName>
</protein>
<evidence type="ECO:0000313" key="1">
    <source>
        <dbReference type="EMBL" id="KAJ8882758.1"/>
    </source>
</evidence>
<evidence type="ECO:0000313" key="2">
    <source>
        <dbReference type="Proteomes" id="UP001159363"/>
    </source>
</evidence>
<reference evidence="1 2" key="1">
    <citation type="submission" date="2023-02" db="EMBL/GenBank/DDBJ databases">
        <title>LHISI_Scaffold_Assembly.</title>
        <authorList>
            <person name="Stuart O.P."/>
            <person name="Cleave R."/>
            <person name="Magrath M.J.L."/>
            <person name="Mikheyev A.S."/>
        </authorList>
    </citation>
    <scope>NUCLEOTIDE SEQUENCE [LARGE SCALE GENOMIC DNA]</scope>
    <source>
        <strain evidence="1">Daus_M_001</strain>
        <tissue evidence="1">Leg muscle</tissue>
    </source>
</reference>
<dbReference type="Proteomes" id="UP001159363">
    <property type="component" value="Chromosome 4"/>
</dbReference>
<name>A0ABQ9HFE0_9NEOP</name>
<gene>
    <name evidence="1" type="ORF">PR048_014571</name>
</gene>
<proteinExistence type="predicted"/>
<sequence>MVGGEQADRSATAAPHVKVKSEELYLQKKQQLENDANWNNVAIMCTPGNTHVPLHATANYEEGNSTRTGGQVVPHASGACRTPLRLLPPPPPPPIKASPFSYDGRFVIQTRPITGDAYLPRARTPRIWPHAAGLVSATVRPENIRSLQATGLSACSALCGMEGQVGGARL</sequence>
<organism evidence="1 2">
    <name type="scientific">Dryococelus australis</name>
    <dbReference type="NCBI Taxonomy" id="614101"/>
    <lineage>
        <taxon>Eukaryota</taxon>
        <taxon>Metazoa</taxon>
        <taxon>Ecdysozoa</taxon>
        <taxon>Arthropoda</taxon>
        <taxon>Hexapoda</taxon>
        <taxon>Insecta</taxon>
        <taxon>Pterygota</taxon>
        <taxon>Neoptera</taxon>
        <taxon>Polyneoptera</taxon>
        <taxon>Phasmatodea</taxon>
        <taxon>Verophasmatodea</taxon>
        <taxon>Anareolatae</taxon>
        <taxon>Phasmatidae</taxon>
        <taxon>Eurycanthinae</taxon>
        <taxon>Dryococelus</taxon>
    </lineage>
</organism>
<accession>A0ABQ9HFE0</accession>
<keyword evidence="2" id="KW-1185">Reference proteome</keyword>